<comment type="caution">
    <text evidence="1">The sequence shown here is derived from an EMBL/GenBank/DDBJ whole genome shotgun (WGS) entry which is preliminary data.</text>
</comment>
<sequence length="348" mass="36898">MPRFHPLRSVLRLLALLGLLPTALAQGRLLPPDPAILRYPLLTPASGQAADVTLLFSDSPETPGQGGLLYRDRVSGQVRVLAYHANGLGRPARLFVLARNPGDAPATFTTRRRGSASTPGPDPVIGQQTLLRYFASAPLSPHPLGPGEQAVLFSSDPLAPDAVASVMLDLDLSAPLDISVVMVGEGEWPTPSVLAGLPPLARDRHQRGTFAGANRLWRVDLGPLPARLVLGAQNDPPLHGTDALTGDPQLLAGNYGVLYELELRGAGGSLLTLAPRGGVYRGALWLRDGERAGPLLIGQGAALKDPARPAWLWQARSDRLDLLFVPANGSNLPVALVFYPSSWPQPVP</sequence>
<reference evidence="1 2" key="1">
    <citation type="submission" date="2024-02" db="EMBL/GenBank/DDBJ databases">
        <title>Deinococcus aluminii NBRC 112889.</title>
        <authorList>
            <person name="Ichikawa N."/>
            <person name="Katano-Makiyama Y."/>
            <person name="Hidaka K."/>
        </authorList>
    </citation>
    <scope>NUCLEOTIDE SEQUENCE [LARGE SCALE GENOMIC DNA]</scope>
    <source>
        <strain evidence="1 2">NBRC 112889</strain>
    </source>
</reference>
<evidence type="ECO:0000313" key="2">
    <source>
        <dbReference type="Proteomes" id="UP001404956"/>
    </source>
</evidence>
<gene>
    <name evidence="1" type="ORF">Dalu01_01907</name>
</gene>
<organism evidence="1 2">
    <name type="scientific">Deinococcus aluminii</name>
    <dbReference type="NCBI Taxonomy" id="1656885"/>
    <lineage>
        <taxon>Bacteria</taxon>
        <taxon>Thermotogati</taxon>
        <taxon>Deinococcota</taxon>
        <taxon>Deinococci</taxon>
        <taxon>Deinococcales</taxon>
        <taxon>Deinococcaceae</taxon>
        <taxon>Deinococcus</taxon>
    </lineage>
</organism>
<protein>
    <submittedName>
        <fullName evidence="1">Uncharacterized protein</fullName>
    </submittedName>
</protein>
<evidence type="ECO:0000313" key="1">
    <source>
        <dbReference type="EMBL" id="GAA5533503.1"/>
    </source>
</evidence>
<dbReference type="Proteomes" id="UP001404956">
    <property type="component" value="Unassembled WGS sequence"/>
</dbReference>
<name>A0ABP9XF51_9DEIO</name>
<proteinExistence type="predicted"/>
<dbReference type="EMBL" id="BAABRV010000004">
    <property type="protein sequence ID" value="GAA5533503.1"/>
    <property type="molecule type" value="Genomic_DNA"/>
</dbReference>
<dbReference type="RefSeq" id="WP_345453880.1">
    <property type="nucleotide sequence ID" value="NZ_BAABRV010000004.1"/>
</dbReference>
<keyword evidence="2" id="KW-1185">Reference proteome</keyword>
<accession>A0ABP9XF51</accession>